<name>A0A2P5D3P0_PARAD</name>
<gene>
    <name evidence="2" type="ORF">PanWU01x14_100590</name>
</gene>
<comment type="caution">
    <text evidence="2">The sequence shown here is derived from an EMBL/GenBank/DDBJ whole genome shotgun (WGS) entry which is preliminary data.</text>
</comment>
<dbReference type="GO" id="GO:0016740">
    <property type="term" value="F:transferase activity"/>
    <property type="evidence" value="ECO:0007669"/>
    <property type="project" value="UniProtKB-KW"/>
</dbReference>
<dbReference type="InterPro" id="IPR036529">
    <property type="entry name" value="KIX_dom_sf"/>
</dbReference>
<dbReference type="Gene3D" id="1.10.246.20">
    <property type="entry name" value="Coactivator CBP, KIX domain"/>
    <property type="match status" value="1"/>
</dbReference>
<evidence type="ECO:0000313" key="3">
    <source>
        <dbReference type="Proteomes" id="UP000237105"/>
    </source>
</evidence>
<keyword evidence="2" id="KW-0808">Transferase</keyword>
<reference evidence="3" key="1">
    <citation type="submission" date="2016-06" db="EMBL/GenBank/DDBJ databases">
        <title>Parallel loss of symbiosis genes in relatives of nitrogen-fixing non-legume Parasponia.</title>
        <authorList>
            <person name="Van Velzen R."/>
            <person name="Holmer R."/>
            <person name="Bu F."/>
            <person name="Rutten L."/>
            <person name="Van Zeijl A."/>
            <person name="Liu W."/>
            <person name="Santuari L."/>
            <person name="Cao Q."/>
            <person name="Sharma T."/>
            <person name="Shen D."/>
            <person name="Roswanjaya Y."/>
            <person name="Wardhani T."/>
            <person name="Kalhor M.S."/>
            <person name="Jansen J."/>
            <person name="Van den Hoogen J."/>
            <person name="Gungor B."/>
            <person name="Hartog M."/>
            <person name="Hontelez J."/>
            <person name="Verver J."/>
            <person name="Yang W.-C."/>
            <person name="Schijlen E."/>
            <person name="Repin R."/>
            <person name="Schilthuizen M."/>
            <person name="Schranz E."/>
            <person name="Heidstra R."/>
            <person name="Miyata K."/>
            <person name="Fedorova E."/>
            <person name="Kohlen W."/>
            <person name="Bisseling T."/>
            <person name="Smit S."/>
            <person name="Geurts R."/>
        </authorList>
    </citation>
    <scope>NUCLEOTIDE SEQUENCE [LARGE SCALE GENOMIC DNA]</scope>
    <source>
        <strain evidence="3">cv. WU1-14</strain>
    </source>
</reference>
<evidence type="ECO:0000313" key="2">
    <source>
        <dbReference type="EMBL" id="PON67891.1"/>
    </source>
</evidence>
<dbReference type="PANTHER" id="PTHR35300">
    <property type="entry name" value="COACTIVATOR CBP, KIX DOMAIN-CONTAINING PROTEIN-RELATED"/>
    <property type="match status" value="1"/>
</dbReference>
<proteinExistence type="predicted"/>
<dbReference type="STRING" id="3476.A0A2P5D3P0"/>
<dbReference type="AlphaFoldDB" id="A0A2P5D3P0"/>
<dbReference type="GO" id="GO:0003712">
    <property type="term" value="F:transcription coregulator activity"/>
    <property type="evidence" value="ECO:0007669"/>
    <property type="project" value="InterPro"/>
</dbReference>
<accession>A0A2P5D3P0</accession>
<sequence length="379" mass="42153">MPRPGPRPYECVRRAWHSDRHQPIRGSLIKEIFRVANEIHGSSTKQNKEWQEKLPIVVLRAEEIMYSKANSEAEYMDLKTLWDRTNDAINTIIRRDESTETGEFLPPCIEAALSLGCTPRRASRSQRNCPPMCYLISNTPEIPCVSPSMVENAANGSNLLRPSNHLSSDPRSPLAQNNISTTILSPASKNVPPSNYEQLLAFRNYVAAKSFSAYPLYYGNGPQLEQHQQGFIFLPKPSSDPLEGPRGGVVQDLPCHEDPSMKSTEPSMTDTAEKQCKIGCDLSLRLGPLSVENKQPQDVKDVSSQELGKFCDQLPILDTGFSLFPRGNAYEALGSHKSVEATIRKRKAAFDNALEDQQFCLKPKLPFSHLTGGTRNAGL</sequence>
<protein>
    <submittedName>
        <fullName evidence="2">Histone acetyltransferase</fullName>
    </submittedName>
</protein>
<organism evidence="2 3">
    <name type="scientific">Parasponia andersonii</name>
    <name type="common">Sponia andersonii</name>
    <dbReference type="NCBI Taxonomy" id="3476"/>
    <lineage>
        <taxon>Eukaryota</taxon>
        <taxon>Viridiplantae</taxon>
        <taxon>Streptophyta</taxon>
        <taxon>Embryophyta</taxon>
        <taxon>Tracheophyta</taxon>
        <taxon>Spermatophyta</taxon>
        <taxon>Magnoliopsida</taxon>
        <taxon>eudicotyledons</taxon>
        <taxon>Gunneridae</taxon>
        <taxon>Pentapetalae</taxon>
        <taxon>rosids</taxon>
        <taxon>fabids</taxon>
        <taxon>Rosales</taxon>
        <taxon>Cannabaceae</taxon>
        <taxon>Parasponia</taxon>
    </lineage>
</organism>
<keyword evidence="1" id="KW-0539">Nucleus</keyword>
<evidence type="ECO:0000256" key="1">
    <source>
        <dbReference type="ARBA" id="ARBA00023242"/>
    </source>
</evidence>
<dbReference type="OrthoDB" id="1937968at2759"/>
<keyword evidence="3" id="KW-1185">Reference proteome</keyword>
<dbReference type="GO" id="GO:0006355">
    <property type="term" value="P:regulation of DNA-templated transcription"/>
    <property type="evidence" value="ECO:0007669"/>
    <property type="project" value="InterPro"/>
</dbReference>
<dbReference type="Proteomes" id="UP000237105">
    <property type="component" value="Unassembled WGS sequence"/>
</dbReference>
<dbReference type="PANTHER" id="PTHR35300:SF5">
    <property type="entry name" value="HISTONE ACETYLTRANSFERASE"/>
    <property type="match status" value="1"/>
</dbReference>
<dbReference type="EMBL" id="JXTB01000068">
    <property type="protein sequence ID" value="PON67891.1"/>
    <property type="molecule type" value="Genomic_DNA"/>
</dbReference>